<evidence type="ECO:0000256" key="1">
    <source>
        <dbReference type="ARBA" id="ARBA00010577"/>
    </source>
</evidence>
<evidence type="ECO:0000313" key="9">
    <source>
        <dbReference type="EMBL" id="SHL27031.1"/>
    </source>
</evidence>
<dbReference type="Pfam" id="PF13861">
    <property type="entry name" value="FLgD_tudor"/>
    <property type="match status" value="1"/>
</dbReference>
<protein>
    <recommendedName>
        <fullName evidence="2 5">Basal-body rod modification protein FlgD</fullName>
    </recommendedName>
</protein>
<accession>A0A1M6Z9F5</accession>
<evidence type="ECO:0000256" key="5">
    <source>
        <dbReference type="RuleBase" id="RU362076"/>
    </source>
</evidence>
<evidence type="ECO:0000259" key="8">
    <source>
        <dbReference type="Pfam" id="PF13861"/>
    </source>
</evidence>
<keyword evidence="9" id="KW-0282">Flagellum</keyword>
<evidence type="ECO:0000259" key="7">
    <source>
        <dbReference type="Pfam" id="PF13860"/>
    </source>
</evidence>
<feature type="compositionally biased region" description="Polar residues" evidence="6">
    <location>
        <begin position="12"/>
        <end position="23"/>
    </location>
</feature>
<name>A0A1M6Z9F5_9BRAD</name>
<reference evidence="9 10" key="1">
    <citation type="submission" date="2016-11" db="EMBL/GenBank/DDBJ databases">
        <authorList>
            <person name="Jaros S."/>
            <person name="Januszkiewicz K."/>
            <person name="Wedrychowicz H."/>
        </authorList>
    </citation>
    <scope>NUCLEOTIDE SEQUENCE [LARGE SCALE GENOMIC DNA]</scope>
    <source>
        <strain evidence="9 10">GAS499</strain>
    </source>
</reference>
<evidence type="ECO:0000256" key="6">
    <source>
        <dbReference type="SAM" id="MobiDB-lite"/>
    </source>
</evidence>
<feature type="compositionally biased region" description="Low complexity" evidence="6">
    <location>
        <begin position="1"/>
        <end position="11"/>
    </location>
</feature>
<dbReference type="OrthoDB" id="9785233at2"/>
<feature type="domain" description="FlgD Tudor-like" evidence="8">
    <location>
        <begin position="99"/>
        <end position="230"/>
    </location>
</feature>
<dbReference type="InterPro" id="IPR025963">
    <property type="entry name" value="FLgD_Tudor"/>
</dbReference>
<evidence type="ECO:0000313" key="10">
    <source>
        <dbReference type="Proteomes" id="UP000189935"/>
    </source>
</evidence>
<gene>
    <name evidence="9" type="ORF">SAMN05444159_5479</name>
</gene>
<sequence>MTTTTGAATTASPIVSGTTKQPASSSSSSSLSSTSGATLAGNFQSFLTLLTTQLKNQNPLDPLDTNQFTQQLVQFAGVEQQLKTNDQLTNLVSLQQTAQSTQALGFVGKTAVVDGSTAALTKSSATWELSVPSNSNVKISITNSTGQTVFSGSYSVSAGQNQPFTWDGKGNDGTQLPDGQYKLTATAADSAGNSVAVTTEIQGVVSSVDLTQSPPLLSINGKTYTVSQIKGIAS</sequence>
<dbReference type="Proteomes" id="UP000189935">
    <property type="component" value="Chromosome I"/>
</dbReference>
<comment type="similarity">
    <text evidence="1 5">Belongs to the FlgD family.</text>
</comment>
<dbReference type="Gene3D" id="2.30.30.910">
    <property type="match status" value="1"/>
</dbReference>
<evidence type="ECO:0000256" key="2">
    <source>
        <dbReference type="ARBA" id="ARBA00016013"/>
    </source>
</evidence>
<keyword evidence="9" id="KW-0969">Cilium</keyword>
<keyword evidence="9" id="KW-0966">Cell projection</keyword>
<dbReference type="InterPro" id="IPR005648">
    <property type="entry name" value="FlgD"/>
</dbReference>
<dbReference type="Gene3D" id="2.60.40.4070">
    <property type="match status" value="1"/>
</dbReference>
<organism evidence="9 10">
    <name type="scientific">Bradyrhizobium lablabi</name>
    <dbReference type="NCBI Taxonomy" id="722472"/>
    <lineage>
        <taxon>Bacteria</taxon>
        <taxon>Pseudomonadati</taxon>
        <taxon>Pseudomonadota</taxon>
        <taxon>Alphaproteobacteria</taxon>
        <taxon>Hyphomicrobiales</taxon>
        <taxon>Nitrobacteraceae</taxon>
        <taxon>Bradyrhizobium</taxon>
    </lineage>
</organism>
<dbReference type="RefSeq" id="WP_079542806.1">
    <property type="nucleotide sequence ID" value="NZ_LT670844.1"/>
</dbReference>
<dbReference type="Pfam" id="PF13860">
    <property type="entry name" value="FlgD_ig"/>
    <property type="match status" value="1"/>
</dbReference>
<proteinExistence type="inferred from homology"/>
<feature type="region of interest" description="Disordered" evidence="6">
    <location>
        <begin position="1"/>
        <end position="32"/>
    </location>
</feature>
<dbReference type="GO" id="GO:0044781">
    <property type="term" value="P:bacterial-type flagellum organization"/>
    <property type="evidence" value="ECO:0007669"/>
    <property type="project" value="UniProtKB-UniRule"/>
</dbReference>
<dbReference type="EMBL" id="LT670844">
    <property type="protein sequence ID" value="SHL27031.1"/>
    <property type="molecule type" value="Genomic_DNA"/>
</dbReference>
<keyword evidence="3 5" id="KW-1005">Bacterial flagellum biogenesis</keyword>
<dbReference type="Pfam" id="PF03963">
    <property type="entry name" value="FlgD"/>
    <property type="match status" value="1"/>
</dbReference>
<dbReference type="InterPro" id="IPR025965">
    <property type="entry name" value="FlgD/Vpr_Ig-like"/>
</dbReference>
<dbReference type="AlphaFoldDB" id="A0A1M6Z9F5"/>
<comment type="function">
    <text evidence="4 5">Required for flagellar hook formation. May act as a scaffolding protein.</text>
</comment>
<evidence type="ECO:0000256" key="3">
    <source>
        <dbReference type="ARBA" id="ARBA00022795"/>
    </source>
</evidence>
<evidence type="ECO:0000256" key="4">
    <source>
        <dbReference type="ARBA" id="ARBA00024746"/>
    </source>
</evidence>
<feature type="domain" description="FlgD/Vpr Ig-like" evidence="7">
    <location>
        <begin position="122"/>
        <end position="189"/>
    </location>
</feature>